<evidence type="ECO:0000313" key="3">
    <source>
        <dbReference type="EMBL" id="MPY09808.1"/>
    </source>
</evidence>
<evidence type="ECO:0000259" key="2">
    <source>
        <dbReference type="Pfam" id="PF07811"/>
    </source>
</evidence>
<feature type="domain" description="TadE-like" evidence="2">
    <location>
        <begin position="9"/>
        <end position="51"/>
    </location>
</feature>
<reference evidence="4" key="1">
    <citation type="submission" date="2019-07" db="EMBL/GenBank/DDBJ databases">
        <title>Arthrobacter KR32 sp. nov., isolated from mountain cheese made of cows milk.</title>
        <authorList>
            <person name="Flegler A."/>
        </authorList>
    </citation>
    <scope>NUCLEOTIDE SEQUENCE [LARGE SCALE GENOMIC DNA]</scope>
    <source>
        <strain evidence="4">KR32</strain>
    </source>
</reference>
<protein>
    <submittedName>
        <fullName evidence="3">Pilus assembly protein</fullName>
    </submittedName>
</protein>
<dbReference type="Pfam" id="PF07811">
    <property type="entry name" value="TadE"/>
    <property type="match status" value="1"/>
</dbReference>
<keyword evidence="1" id="KW-0472">Membrane</keyword>
<keyword evidence="1" id="KW-0812">Transmembrane</keyword>
<dbReference type="Proteomes" id="UP000326464">
    <property type="component" value="Unassembled WGS sequence"/>
</dbReference>
<dbReference type="RefSeq" id="WP_152812371.1">
    <property type="nucleotide sequence ID" value="NZ_VJXX01000001.1"/>
</dbReference>
<dbReference type="OrthoDB" id="5190946at2"/>
<keyword evidence="1" id="KW-1133">Transmembrane helix</keyword>
<feature type="transmembrane region" description="Helical" evidence="1">
    <location>
        <begin position="12"/>
        <end position="30"/>
    </location>
</feature>
<gene>
    <name evidence="3" type="ORF">FNH21_03585</name>
</gene>
<name>A0A7X1NN82_9MICC</name>
<organism evidence="3 4">
    <name type="scientific">Arthrobacter bussei</name>
    <dbReference type="NCBI Taxonomy" id="2594179"/>
    <lineage>
        <taxon>Bacteria</taxon>
        <taxon>Bacillati</taxon>
        <taxon>Actinomycetota</taxon>
        <taxon>Actinomycetes</taxon>
        <taxon>Micrococcales</taxon>
        <taxon>Micrococcaceae</taxon>
        <taxon>Arthrobacter</taxon>
    </lineage>
</organism>
<evidence type="ECO:0000256" key="1">
    <source>
        <dbReference type="SAM" id="Phobius"/>
    </source>
</evidence>
<comment type="caution">
    <text evidence="3">The sequence shown here is derived from an EMBL/GenBank/DDBJ whole genome shotgun (WGS) entry which is preliminary data.</text>
</comment>
<sequence>MLRLRGERGASAVEFALVVPLLLVLLLGIVEFGRVFNAQLQLTSAARESVRVLAIQKQRDPAISTAKLAAPNLNPALADSNILIPATPCSGTPDATVTITYSVSLISGLFVKTIPLQAKAVMRCGG</sequence>
<dbReference type="EMBL" id="VJXX01000001">
    <property type="protein sequence ID" value="MPY09808.1"/>
    <property type="molecule type" value="Genomic_DNA"/>
</dbReference>
<proteinExistence type="predicted"/>
<accession>A0A7X1NN82</accession>
<evidence type="ECO:0000313" key="4">
    <source>
        <dbReference type="Proteomes" id="UP000326464"/>
    </source>
</evidence>
<dbReference type="AlphaFoldDB" id="A0A7X1NN82"/>
<keyword evidence="4" id="KW-1185">Reference proteome</keyword>
<dbReference type="InterPro" id="IPR012495">
    <property type="entry name" value="TadE-like_dom"/>
</dbReference>